<keyword evidence="6" id="KW-1185">Reference proteome</keyword>
<name>A0A1H5UUB7_9BACT</name>
<proteinExistence type="inferred from homology"/>
<dbReference type="GO" id="GO:0006083">
    <property type="term" value="P:acetate metabolic process"/>
    <property type="evidence" value="ECO:0007669"/>
    <property type="project" value="InterPro"/>
</dbReference>
<evidence type="ECO:0000313" key="5">
    <source>
        <dbReference type="EMBL" id="SEF78732.1"/>
    </source>
</evidence>
<reference evidence="5 6" key="1">
    <citation type="submission" date="2016-10" db="EMBL/GenBank/DDBJ databases">
        <authorList>
            <person name="de Groot N.N."/>
        </authorList>
    </citation>
    <scope>NUCLEOTIDE SEQUENCE [LARGE SCALE GENOMIC DNA]</scope>
    <source>
        <strain evidence="5 6">DSM 22489</strain>
    </source>
</reference>
<sequence>MSERIRYAPLAKRVVSAEEASLHIQDGMRVGMSGFTRAGDAKRVLHALANRLSTEPIRITLLTGASLGYDTDKVLAESGILTRRLPFQVDTTLRRKINAGEVMFVDQHLGETAEQLRSGSLPPVDIAVLEAVAITEQGHIVPTTSVGNSMIFAQQAKKIIVEINHAVPAELEGLHDLYQVGSESDRGPIAIRHPGDRIGAIAIPVDPSKIVAIVSTNHPDSPAKIEAPDVDTRLISQHLTKFFLDEVKQGRLTNSLMPLQAGIGAVANAVLSGFLDSPFEGLTMYSEVLQDSAFELIDAGKLLVASTSSITVSGLWYRKVMDNLERYRKHVVLRPQDVSNAAEVIRRLGVIGINTALEANIYGNVNSTHVNGTHMMNGIGGSGDFARNGRLAIFVTKSIAKDGDISSMVPMVPHVDTNEHDVDVLVTEQGIADLRASHPASERHSSSKTARTQATATRFTAIWNKRRRVEGKRHTCWSAHSPGIRPQGRRGRCDGERRSHQPGVRSFR</sequence>
<evidence type="ECO:0000259" key="3">
    <source>
        <dbReference type="Pfam" id="PF02550"/>
    </source>
</evidence>
<dbReference type="RefSeq" id="WP_200821479.1">
    <property type="nucleotide sequence ID" value="NZ_FNVA01000001.1"/>
</dbReference>
<protein>
    <submittedName>
        <fullName evidence="5">Succinyl-CoA:acetate CoA-transferase</fullName>
    </submittedName>
</protein>
<accession>A0A1H5UUB7</accession>
<feature type="domain" description="Acetyl-CoA hydrolase/transferase N-terminal" evidence="3">
    <location>
        <begin position="6"/>
        <end position="169"/>
    </location>
</feature>
<dbReference type="Proteomes" id="UP000236728">
    <property type="component" value="Unassembled WGS sequence"/>
</dbReference>
<dbReference type="Pfam" id="PF02550">
    <property type="entry name" value="AcetylCoA_hydro"/>
    <property type="match status" value="1"/>
</dbReference>
<dbReference type="InterPro" id="IPR046433">
    <property type="entry name" value="ActCoA_hydro"/>
</dbReference>
<evidence type="ECO:0000313" key="6">
    <source>
        <dbReference type="Proteomes" id="UP000236728"/>
    </source>
</evidence>
<evidence type="ECO:0000256" key="1">
    <source>
        <dbReference type="ARBA" id="ARBA00009632"/>
    </source>
</evidence>
<organism evidence="5 6">
    <name type="scientific">Bryocella elongata</name>
    <dbReference type="NCBI Taxonomy" id="863522"/>
    <lineage>
        <taxon>Bacteria</taxon>
        <taxon>Pseudomonadati</taxon>
        <taxon>Acidobacteriota</taxon>
        <taxon>Terriglobia</taxon>
        <taxon>Terriglobales</taxon>
        <taxon>Acidobacteriaceae</taxon>
        <taxon>Bryocella</taxon>
    </lineage>
</organism>
<dbReference type="EMBL" id="FNVA01000001">
    <property type="protein sequence ID" value="SEF78732.1"/>
    <property type="molecule type" value="Genomic_DNA"/>
</dbReference>
<dbReference type="InterPro" id="IPR026888">
    <property type="entry name" value="AcetylCoA_hyd_C"/>
</dbReference>
<feature type="domain" description="Acetyl-CoA hydrolase/transferase C-terminal" evidence="4">
    <location>
        <begin position="318"/>
        <end position="439"/>
    </location>
</feature>
<dbReference type="InterPro" id="IPR038460">
    <property type="entry name" value="AcetylCoA_hyd_C_sf"/>
</dbReference>
<keyword evidence="5" id="KW-0808">Transferase</keyword>
<gene>
    <name evidence="5" type="ORF">SAMN05421819_1208</name>
</gene>
<dbReference type="PANTHER" id="PTHR43609">
    <property type="entry name" value="ACETYL-COA HYDROLASE"/>
    <property type="match status" value="1"/>
</dbReference>
<dbReference type="GO" id="GO:0008775">
    <property type="term" value="F:acetate CoA-transferase activity"/>
    <property type="evidence" value="ECO:0007669"/>
    <property type="project" value="InterPro"/>
</dbReference>
<dbReference type="GO" id="GO:0003986">
    <property type="term" value="F:acetyl-CoA hydrolase activity"/>
    <property type="evidence" value="ECO:0007669"/>
    <property type="project" value="TreeGrafter"/>
</dbReference>
<feature type="region of interest" description="Disordered" evidence="2">
    <location>
        <begin position="436"/>
        <end position="455"/>
    </location>
</feature>
<feature type="region of interest" description="Disordered" evidence="2">
    <location>
        <begin position="470"/>
        <end position="508"/>
    </location>
</feature>
<dbReference type="Pfam" id="PF13336">
    <property type="entry name" value="AcetylCoA_hyd_C"/>
    <property type="match status" value="1"/>
</dbReference>
<dbReference type="Gene3D" id="3.40.1080.20">
    <property type="entry name" value="Acetyl-CoA hydrolase/transferase C-terminal domain"/>
    <property type="match status" value="1"/>
</dbReference>
<comment type="similarity">
    <text evidence="1">Belongs to the acetyl-CoA hydrolase/transferase family.</text>
</comment>
<dbReference type="SUPFAM" id="SSF100950">
    <property type="entry name" value="NagB/RpiA/CoA transferase-like"/>
    <property type="match status" value="2"/>
</dbReference>
<evidence type="ECO:0000256" key="2">
    <source>
        <dbReference type="SAM" id="MobiDB-lite"/>
    </source>
</evidence>
<dbReference type="PANTHER" id="PTHR43609:SF1">
    <property type="entry name" value="ACETYL-COA HYDROLASE"/>
    <property type="match status" value="1"/>
</dbReference>
<dbReference type="InterPro" id="IPR037171">
    <property type="entry name" value="NagB/RpiA_transferase-like"/>
</dbReference>
<dbReference type="Gene3D" id="3.40.1080.10">
    <property type="entry name" value="Glutaconate Coenzyme A-transferase"/>
    <property type="match status" value="1"/>
</dbReference>
<evidence type="ECO:0000259" key="4">
    <source>
        <dbReference type="Pfam" id="PF13336"/>
    </source>
</evidence>
<dbReference type="AlphaFoldDB" id="A0A1H5UUB7"/>
<dbReference type="InterPro" id="IPR003702">
    <property type="entry name" value="ActCoA_hydro_N"/>
</dbReference>